<dbReference type="RefSeq" id="WP_274187726.1">
    <property type="nucleotide sequence ID" value="NZ_BAABHN010000018.1"/>
</dbReference>
<dbReference type="Gene3D" id="3.10.450.50">
    <property type="match status" value="1"/>
</dbReference>
<reference evidence="2" key="1">
    <citation type="journal article" date="2019" name="Int. J. Syst. Evol. Microbiol.">
        <title>The Global Catalogue of Microorganisms (GCM) 10K type strain sequencing project: providing services to taxonomists for standard genome sequencing and annotation.</title>
        <authorList>
            <consortium name="The Broad Institute Genomics Platform"/>
            <consortium name="The Broad Institute Genome Sequencing Center for Infectious Disease"/>
            <person name="Wu L."/>
            <person name="Ma J."/>
        </authorList>
    </citation>
    <scope>NUCLEOTIDE SEQUENCE [LARGE SCALE GENOMIC DNA]</scope>
    <source>
        <strain evidence="2">CCUG 50347</strain>
    </source>
</reference>
<evidence type="ECO:0000313" key="2">
    <source>
        <dbReference type="Proteomes" id="UP001595909"/>
    </source>
</evidence>
<organism evidence="1 2">
    <name type="scientific">Actinomycetospora chibensis</name>
    <dbReference type="NCBI Taxonomy" id="663606"/>
    <lineage>
        <taxon>Bacteria</taxon>
        <taxon>Bacillati</taxon>
        <taxon>Actinomycetota</taxon>
        <taxon>Actinomycetes</taxon>
        <taxon>Pseudonocardiales</taxon>
        <taxon>Pseudonocardiaceae</taxon>
        <taxon>Actinomycetospora</taxon>
    </lineage>
</organism>
<dbReference type="InterPro" id="IPR032710">
    <property type="entry name" value="NTF2-like_dom_sf"/>
</dbReference>
<sequence length="121" mass="12674">MSGTIARQVVEALADPSSTPPEGLFAPGAVTWHSFDEVEAPTVPDTFASLVAIRAVVPDFTMTELRTGDGYAQYVVTGTLPDGSTLRAPAALVVHVDGGMVTRIEEYVDTGQLAPLFALLA</sequence>
<dbReference type="SUPFAM" id="SSF54427">
    <property type="entry name" value="NTF2-like"/>
    <property type="match status" value="1"/>
</dbReference>
<dbReference type="Proteomes" id="UP001595909">
    <property type="component" value="Unassembled WGS sequence"/>
</dbReference>
<name>A0ABV9RFE5_9PSEU</name>
<proteinExistence type="predicted"/>
<evidence type="ECO:0008006" key="3">
    <source>
        <dbReference type="Google" id="ProtNLM"/>
    </source>
</evidence>
<dbReference type="EMBL" id="JBHSIM010000018">
    <property type="protein sequence ID" value="MFC4832463.1"/>
    <property type="molecule type" value="Genomic_DNA"/>
</dbReference>
<evidence type="ECO:0000313" key="1">
    <source>
        <dbReference type="EMBL" id="MFC4832463.1"/>
    </source>
</evidence>
<protein>
    <recommendedName>
        <fullName evidence="3">SnoaL-like domain-containing protein</fullName>
    </recommendedName>
</protein>
<accession>A0ABV9RFE5</accession>
<comment type="caution">
    <text evidence="1">The sequence shown here is derived from an EMBL/GenBank/DDBJ whole genome shotgun (WGS) entry which is preliminary data.</text>
</comment>
<gene>
    <name evidence="1" type="ORF">ACFPEL_08585</name>
</gene>
<keyword evidence="2" id="KW-1185">Reference proteome</keyword>